<evidence type="ECO:0000313" key="1">
    <source>
        <dbReference type="EMBL" id="MET3693163.1"/>
    </source>
</evidence>
<accession>A0ABV2L5R3</accession>
<proteinExistence type="predicted"/>
<keyword evidence="2" id="KW-1185">Reference proteome</keyword>
<comment type="caution">
    <text evidence="1">The sequence shown here is derived from an EMBL/GenBank/DDBJ whole genome shotgun (WGS) entry which is preliminary data.</text>
</comment>
<sequence>MEYQAHPVFFTKGVNTVNGPYDPFSFDAEVSTAID</sequence>
<dbReference type="Proteomes" id="UP001549145">
    <property type="component" value="Unassembled WGS sequence"/>
</dbReference>
<dbReference type="EMBL" id="JBEPMM010000007">
    <property type="protein sequence ID" value="MET3693163.1"/>
    <property type="molecule type" value="Genomic_DNA"/>
</dbReference>
<protein>
    <submittedName>
        <fullName evidence="1">Uncharacterized protein</fullName>
    </submittedName>
</protein>
<organism evidence="1 2">
    <name type="scientific">Methylobacterium goesingense</name>
    <dbReference type="NCBI Taxonomy" id="243690"/>
    <lineage>
        <taxon>Bacteria</taxon>
        <taxon>Pseudomonadati</taxon>
        <taxon>Pseudomonadota</taxon>
        <taxon>Alphaproteobacteria</taxon>
        <taxon>Hyphomicrobiales</taxon>
        <taxon>Methylobacteriaceae</taxon>
        <taxon>Methylobacterium</taxon>
    </lineage>
</organism>
<reference evidence="1 2" key="1">
    <citation type="submission" date="2024-06" db="EMBL/GenBank/DDBJ databases">
        <title>Genomic Encyclopedia of Type Strains, Phase IV (KMG-IV): sequencing the most valuable type-strain genomes for metagenomic binning, comparative biology and taxonomic classification.</title>
        <authorList>
            <person name="Goeker M."/>
        </authorList>
    </citation>
    <scope>NUCLEOTIDE SEQUENCE [LARGE SCALE GENOMIC DNA]</scope>
    <source>
        <strain evidence="1 2">DSM 21331</strain>
    </source>
</reference>
<name>A0ABV2L5R3_9HYPH</name>
<gene>
    <name evidence="1" type="ORF">ABID43_002710</name>
</gene>
<evidence type="ECO:0000313" key="2">
    <source>
        <dbReference type="Proteomes" id="UP001549145"/>
    </source>
</evidence>